<feature type="region of interest" description="Disordered" evidence="2">
    <location>
        <begin position="1"/>
        <end position="28"/>
    </location>
</feature>
<gene>
    <name evidence="3" type="ORF">Prudu_1446S002100</name>
</gene>
<protein>
    <submittedName>
        <fullName evidence="3">Uncharacterized protein</fullName>
    </submittedName>
</protein>
<feature type="compositionally biased region" description="Basic and acidic residues" evidence="2">
    <location>
        <begin position="1"/>
        <end position="26"/>
    </location>
</feature>
<evidence type="ECO:0000313" key="3">
    <source>
        <dbReference type="EMBL" id="BBN70214.1"/>
    </source>
</evidence>
<evidence type="ECO:0000256" key="2">
    <source>
        <dbReference type="SAM" id="MobiDB-lite"/>
    </source>
</evidence>
<dbReference type="EMBL" id="AP021783">
    <property type="protein sequence ID" value="BBN70214.1"/>
    <property type="molecule type" value="Genomic_DNA"/>
</dbReference>
<accession>A0A5H2XUD5</accession>
<keyword evidence="1" id="KW-0175">Coiled coil</keyword>
<feature type="coiled-coil region" evidence="1">
    <location>
        <begin position="334"/>
        <end position="361"/>
    </location>
</feature>
<evidence type="ECO:0000256" key="1">
    <source>
        <dbReference type="SAM" id="Coils"/>
    </source>
</evidence>
<feature type="compositionally biased region" description="Basic and acidic residues" evidence="2">
    <location>
        <begin position="237"/>
        <end position="260"/>
    </location>
</feature>
<feature type="region of interest" description="Disordered" evidence="2">
    <location>
        <begin position="237"/>
        <end position="303"/>
    </location>
</feature>
<dbReference type="AlphaFoldDB" id="A0A5H2XUD5"/>
<proteinExistence type="predicted"/>
<feature type="region of interest" description="Disordered" evidence="2">
    <location>
        <begin position="428"/>
        <end position="452"/>
    </location>
</feature>
<name>A0A5H2XUD5_PRUDU</name>
<sequence>MSESSDRESHDPLPLDGRHGGEKGEPSVDSEVAAYREMQRNYIELEAIANRVLALPHTLEVGSSNQASPSGGSGHSGWCPFGEAEHTYRSEVGPASADYCVPPYVGLRLPTAIDVVRYPSNGSVMIFTDMYRHGFRLPFHPWVQMMLAKLGYAPGQYNPNFWILLHGVYIAWWLTGLEEPTFEQFMFGEVGPISKEQEDEVERVRSQLSETELAGIIKGSTKVVVDIDDAEMQKQLRESRANKAEKGTGKRPRDDDEGRVADVLGKGGEGGLRQATSAEEGRELSHAPTGGAPSERLPECVKSDPEALASTLASSYIDRAQKTILTSAYMYVSMAKADKEIQRLKRRDAMAKSKMAEVQEAIREKNTSLWRAETVKGEEVAAARVEAIESFRTSEELKSYIMDRLVDEQLRWEDRLVRFNPSVEINFDTKGEPPAPSPTRCYCSDARGRAGH</sequence>
<organism evidence="3">
    <name type="scientific">Prunus dulcis</name>
    <name type="common">Almond</name>
    <name type="synonym">Amygdalus dulcis</name>
    <dbReference type="NCBI Taxonomy" id="3755"/>
    <lineage>
        <taxon>Eukaryota</taxon>
        <taxon>Viridiplantae</taxon>
        <taxon>Streptophyta</taxon>
        <taxon>Embryophyta</taxon>
        <taxon>Tracheophyta</taxon>
        <taxon>Spermatophyta</taxon>
        <taxon>Magnoliopsida</taxon>
        <taxon>eudicotyledons</taxon>
        <taxon>Gunneridae</taxon>
        <taxon>Pentapetalae</taxon>
        <taxon>rosids</taxon>
        <taxon>fabids</taxon>
        <taxon>Rosales</taxon>
        <taxon>Rosaceae</taxon>
        <taxon>Amygdaloideae</taxon>
        <taxon>Amygdaleae</taxon>
        <taxon>Prunus</taxon>
    </lineage>
</organism>
<reference evidence="3" key="1">
    <citation type="journal article" date="2019" name="Science">
        <title>Mutation of a bHLH transcription factor allowed almond domestication.</title>
        <authorList>
            <person name="Sanchez-Perez R."/>
            <person name="Pavan S."/>
            <person name="Mazzeo R."/>
            <person name="Moldovan C."/>
            <person name="Aiese Cigliano R."/>
            <person name="Del Cueto J."/>
            <person name="Ricciardi F."/>
            <person name="Lotti C."/>
            <person name="Ricciardi L."/>
            <person name="Dicenta F."/>
            <person name="Lopez-Marques R.L."/>
            <person name="Lindberg Moller B."/>
        </authorList>
    </citation>
    <scope>NUCLEOTIDE SEQUENCE</scope>
</reference>